<reference evidence="2 3" key="1">
    <citation type="submission" date="2024-09" db="EMBL/GenBank/DDBJ databases">
        <title>The Natural Products Discovery Center: Release of the First 8490 Sequenced Strains for Exploring Actinobacteria Biosynthetic Diversity.</title>
        <authorList>
            <person name="Kalkreuter E."/>
            <person name="Kautsar S.A."/>
            <person name="Yang D."/>
            <person name="Bader C.D."/>
            <person name="Teijaro C.N."/>
            <person name="Fluegel L."/>
            <person name="Davis C.M."/>
            <person name="Simpson J.R."/>
            <person name="Lauterbach L."/>
            <person name="Steele A.D."/>
            <person name="Gui C."/>
            <person name="Meng S."/>
            <person name="Li G."/>
            <person name="Viehrig K."/>
            <person name="Ye F."/>
            <person name="Su P."/>
            <person name="Kiefer A.F."/>
            <person name="Nichols A."/>
            <person name="Cepeda A.J."/>
            <person name="Yan W."/>
            <person name="Fan B."/>
            <person name="Jiang Y."/>
            <person name="Adhikari A."/>
            <person name="Zheng C.-J."/>
            <person name="Schuster L."/>
            <person name="Cowan T.M."/>
            <person name="Smanski M.J."/>
            <person name="Chevrette M.G."/>
            <person name="De Carvalho L.P.S."/>
            <person name="Shen B."/>
        </authorList>
    </citation>
    <scope>NUCLEOTIDE SEQUENCE [LARGE SCALE GENOMIC DNA]</scope>
    <source>
        <strain evidence="2 3">NPDC058584</strain>
    </source>
</reference>
<feature type="region of interest" description="Disordered" evidence="1">
    <location>
        <begin position="1"/>
        <end position="22"/>
    </location>
</feature>
<dbReference type="RefSeq" id="WP_381301963.1">
    <property type="nucleotide sequence ID" value="NZ_JBHVRE010000030.1"/>
</dbReference>
<sequence>MASTAFAQRGTGPRDADQEPEFPENDVLDVLAGGGTALAAPRVGEFGGAQGEQLLAVALLVLVGGVRGQGLLLRAGEVRSGAAAAVIDVSVPHTTASSATGKASWTWRCSVGRRTARWNHRPHFSSPIEYAYSIHADSPG</sequence>
<evidence type="ECO:0000313" key="2">
    <source>
        <dbReference type="EMBL" id="MFD3959710.1"/>
    </source>
</evidence>
<organism evidence="2 3">
    <name type="scientific">Streptomyces bacillaris</name>
    <dbReference type="NCBI Taxonomy" id="68179"/>
    <lineage>
        <taxon>Bacteria</taxon>
        <taxon>Bacillati</taxon>
        <taxon>Actinomycetota</taxon>
        <taxon>Actinomycetes</taxon>
        <taxon>Kitasatosporales</taxon>
        <taxon>Streptomycetaceae</taxon>
        <taxon>Streptomyces</taxon>
    </lineage>
</organism>
<gene>
    <name evidence="2" type="ORF">ACFWR3_27005</name>
</gene>
<dbReference type="EMBL" id="JBHXPM010000030">
    <property type="protein sequence ID" value="MFD3959710.1"/>
    <property type="molecule type" value="Genomic_DNA"/>
</dbReference>
<dbReference type="Proteomes" id="UP001598300">
    <property type="component" value="Unassembled WGS sequence"/>
</dbReference>
<accession>A0ABW6E0Y4</accession>
<name>A0ABW6E0Y4_9ACTN</name>
<comment type="caution">
    <text evidence="2">The sequence shown here is derived from an EMBL/GenBank/DDBJ whole genome shotgun (WGS) entry which is preliminary data.</text>
</comment>
<evidence type="ECO:0000256" key="1">
    <source>
        <dbReference type="SAM" id="MobiDB-lite"/>
    </source>
</evidence>
<evidence type="ECO:0000313" key="3">
    <source>
        <dbReference type="Proteomes" id="UP001598300"/>
    </source>
</evidence>
<protein>
    <submittedName>
        <fullName evidence="2">Uncharacterized protein</fullName>
    </submittedName>
</protein>
<keyword evidence="3" id="KW-1185">Reference proteome</keyword>
<proteinExistence type="predicted"/>